<evidence type="ECO:0000313" key="2">
    <source>
        <dbReference type="Proteomes" id="UP000623967"/>
    </source>
</evidence>
<accession>A0ABS1TIL2</accession>
<proteinExistence type="predicted"/>
<name>A0ABS1TIL2_9BACI</name>
<protein>
    <submittedName>
        <fullName evidence="1">Uncharacterized protein</fullName>
    </submittedName>
</protein>
<reference evidence="1 2" key="1">
    <citation type="submission" date="2021-01" db="EMBL/GenBank/DDBJ databases">
        <title>Genome public.</title>
        <authorList>
            <person name="Liu C."/>
            <person name="Sun Q."/>
        </authorList>
    </citation>
    <scope>NUCLEOTIDE SEQUENCE [LARGE SCALE GENOMIC DNA]</scope>
    <source>
        <strain evidence="1 2">YIM B02564</strain>
    </source>
</reference>
<dbReference type="EMBL" id="JAESWB010000025">
    <property type="protein sequence ID" value="MBL4951107.1"/>
    <property type="molecule type" value="Genomic_DNA"/>
</dbReference>
<keyword evidence="2" id="KW-1185">Reference proteome</keyword>
<evidence type="ECO:0000313" key="1">
    <source>
        <dbReference type="EMBL" id="MBL4951107.1"/>
    </source>
</evidence>
<gene>
    <name evidence="1" type="ORF">JK635_02480</name>
</gene>
<comment type="caution">
    <text evidence="1">The sequence shown here is derived from an EMBL/GenBank/DDBJ whole genome shotgun (WGS) entry which is preliminary data.</text>
</comment>
<sequence length="83" mass="9790">MYKDSYKKKQHRIAGLGKQTIFSNIYEAPFNSNKLTKYFALIRVGEKSFLTEYECRFRSEAVSIFNEKARLDNGYVEYIGVFK</sequence>
<dbReference type="RefSeq" id="WP_202652104.1">
    <property type="nucleotide sequence ID" value="NZ_JAESWB010000025.1"/>
</dbReference>
<dbReference type="Proteomes" id="UP000623967">
    <property type="component" value="Unassembled WGS sequence"/>
</dbReference>
<organism evidence="1 2">
    <name type="scientific">Neobacillus paridis</name>
    <dbReference type="NCBI Taxonomy" id="2803862"/>
    <lineage>
        <taxon>Bacteria</taxon>
        <taxon>Bacillati</taxon>
        <taxon>Bacillota</taxon>
        <taxon>Bacilli</taxon>
        <taxon>Bacillales</taxon>
        <taxon>Bacillaceae</taxon>
        <taxon>Neobacillus</taxon>
    </lineage>
</organism>